<feature type="chain" id="PRO_5034800028" description="Fucose-specific lectin" evidence="1">
    <location>
        <begin position="23"/>
        <end position="390"/>
    </location>
</feature>
<feature type="signal peptide" evidence="1">
    <location>
        <begin position="1"/>
        <end position="22"/>
    </location>
</feature>
<dbReference type="AlphaFoldDB" id="A0A8G0PJ16"/>
<evidence type="ECO:0008006" key="4">
    <source>
        <dbReference type="Google" id="ProtNLM"/>
    </source>
</evidence>
<sequence>MVHLSASLLLGGYFSLAANGLALPEIEPRGDELHARSSWNFKTWLGPTGQTVKLTPGADLHVLHYLPTNWELFFSANQQPWHMYQNEGLSKPVAESLVGFADLTGLHAYNGLTAIARTSSNMEVFYYSEGDNVIHSRFWTSGGGWGNSGVDKAIQAAPGTHIEGISRESSHMEIFYVGTNGNLMHSYTTNSGSNWVIDQDFVDGAHGKPTNKGFGALTRNDQSAEVWWITTDGAINYAPWDPLNSWEYGNLRAAGTAHTSSGMAVLARSNVRKNIFYIGNDNKVYQGYWKSEQPTIWTFEKLSDLAAAPGSLTAVSMNSQHMEVFWTAPDGSVNHAYWYESTGKWTSSSLAGSGIRCVPGSSITSTSRKDGCMDIFCATSDGYTQQFSYS</sequence>
<gene>
    <name evidence="2" type="ORF">H0G86_010172</name>
</gene>
<reference evidence="2 3" key="1">
    <citation type="journal article" date="2021" name="BMC Genomics">
        <title>Telomere-to-telomere genome assembly of asparaginase-producing Trichoderma simmonsii.</title>
        <authorList>
            <person name="Chung D."/>
            <person name="Kwon Y.M."/>
            <person name="Yang Y."/>
        </authorList>
    </citation>
    <scope>NUCLEOTIDE SEQUENCE [LARGE SCALE GENOMIC DNA]</scope>
    <source>
        <strain evidence="2 3">GH-Sj1</strain>
    </source>
</reference>
<accession>A0A8G0PJ16</accession>
<dbReference type="EMBL" id="CP075868">
    <property type="protein sequence ID" value="QYT03202.1"/>
    <property type="molecule type" value="Genomic_DNA"/>
</dbReference>
<keyword evidence="1" id="KW-0732">Signal</keyword>
<keyword evidence="3" id="KW-1185">Reference proteome</keyword>
<evidence type="ECO:0000256" key="1">
    <source>
        <dbReference type="SAM" id="SignalP"/>
    </source>
</evidence>
<organism evidence="2 3">
    <name type="scientific">Trichoderma simmonsii</name>
    <dbReference type="NCBI Taxonomy" id="1491479"/>
    <lineage>
        <taxon>Eukaryota</taxon>
        <taxon>Fungi</taxon>
        <taxon>Dikarya</taxon>
        <taxon>Ascomycota</taxon>
        <taxon>Pezizomycotina</taxon>
        <taxon>Sordariomycetes</taxon>
        <taxon>Hypocreomycetidae</taxon>
        <taxon>Hypocreales</taxon>
        <taxon>Hypocreaceae</taxon>
        <taxon>Trichoderma</taxon>
    </lineage>
</organism>
<proteinExistence type="predicted"/>
<name>A0A8G0PJ16_9HYPO</name>
<protein>
    <recommendedName>
        <fullName evidence="4">Fucose-specific lectin</fullName>
    </recommendedName>
</protein>
<evidence type="ECO:0000313" key="3">
    <source>
        <dbReference type="Proteomes" id="UP000826661"/>
    </source>
</evidence>
<evidence type="ECO:0000313" key="2">
    <source>
        <dbReference type="EMBL" id="QYT03202.1"/>
    </source>
</evidence>
<dbReference type="SUPFAM" id="SSF89372">
    <property type="entry name" value="Fucose-specific lectin"/>
    <property type="match status" value="2"/>
</dbReference>
<dbReference type="Gene3D" id="2.120.10.70">
    <property type="entry name" value="Fucose-specific lectin"/>
    <property type="match status" value="2"/>
</dbReference>
<dbReference type="Proteomes" id="UP000826661">
    <property type="component" value="Chromosome V"/>
</dbReference>